<dbReference type="Gene3D" id="3.30.1120.10">
    <property type="match status" value="1"/>
</dbReference>
<dbReference type="SUPFAM" id="SSF53649">
    <property type="entry name" value="Alkaline phosphatase-like"/>
    <property type="match status" value="1"/>
</dbReference>
<comment type="similarity">
    <text evidence="1">Belongs to the sulfatase family.</text>
</comment>
<evidence type="ECO:0000259" key="2">
    <source>
        <dbReference type="Pfam" id="PF00884"/>
    </source>
</evidence>
<dbReference type="EMBL" id="UINC01016196">
    <property type="protein sequence ID" value="SVA67620.1"/>
    <property type="molecule type" value="Genomic_DNA"/>
</dbReference>
<gene>
    <name evidence="3" type="ORF">METZ01_LOCUS120474</name>
</gene>
<reference evidence="3" key="1">
    <citation type="submission" date="2018-05" db="EMBL/GenBank/DDBJ databases">
        <authorList>
            <person name="Lanie J.A."/>
            <person name="Ng W.-L."/>
            <person name="Kazmierczak K.M."/>
            <person name="Andrzejewski T.M."/>
            <person name="Davidsen T.M."/>
            <person name="Wayne K.J."/>
            <person name="Tettelin H."/>
            <person name="Glass J.I."/>
            <person name="Rusch D."/>
            <person name="Podicherti R."/>
            <person name="Tsui H.-C.T."/>
            <person name="Winkler M.E."/>
        </authorList>
    </citation>
    <scope>NUCLEOTIDE SEQUENCE</scope>
</reference>
<proteinExistence type="inferred from homology"/>
<evidence type="ECO:0000313" key="3">
    <source>
        <dbReference type="EMBL" id="SVA67620.1"/>
    </source>
</evidence>
<name>A0A381XSK9_9ZZZZ</name>
<dbReference type="InterPro" id="IPR050738">
    <property type="entry name" value="Sulfatase"/>
</dbReference>
<sequence>MKPNVILVLLDGARWDRLYKSDYFTGIQKEGFLLDNITAAYPYTFAAVNSIFTGLFGKENGVDAYYKMFKLKESVDYLPEILQKEGYFTSCDLISDKVISSRGFDIYQSHDEYNDDLFSRHPDLIKKSFSNSQKKPFFTFLQFSKIHTATVSERLKKYEWDDPIFYKNKEKNLETYDDAFIESGKFAQKIMDTIKELGISNSTYVIFFTDHGTGNGDRFGERNYGVFLYEETLRTFYLFVGPELEKNKVSSKLFSATQIFPTLLEMSKCSYTSEQRSILSYLMSGNSEFKEAEFTFSETGGLQGPFPSPKSPNVFCIKNSKFKLIYYETPNNFELFDLENDPHEKENIFGKGLEIEEFLKDKLFEWKNR</sequence>
<dbReference type="GO" id="GO:0004065">
    <property type="term" value="F:arylsulfatase activity"/>
    <property type="evidence" value="ECO:0007669"/>
    <property type="project" value="TreeGrafter"/>
</dbReference>
<dbReference type="AlphaFoldDB" id="A0A381XSK9"/>
<protein>
    <recommendedName>
        <fullName evidence="2">Sulfatase N-terminal domain-containing protein</fullName>
    </recommendedName>
</protein>
<feature type="domain" description="Sulfatase N-terminal" evidence="2">
    <location>
        <begin position="3"/>
        <end position="265"/>
    </location>
</feature>
<accession>A0A381XSK9</accession>
<evidence type="ECO:0000256" key="1">
    <source>
        <dbReference type="ARBA" id="ARBA00008779"/>
    </source>
</evidence>
<dbReference type="PANTHER" id="PTHR42693">
    <property type="entry name" value="ARYLSULFATASE FAMILY MEMBER"/>
    <property type="match status" value="1"/>
</dbReference>
<dbReference type="PANTHER" id="PTHR42693:SF33">
    <property type="entry name" value="ARYLSULFATASE"/>
    <property type="match status" value="1"/>
</dbReference>
<organism evidence="3">
    <name type="scientific">marine metagenome</name>
    <dbReference type="NCBI Taxonomy" id="408172"/>
    <lineage>
        <taxon>unclassified sequences</taxon>
        <taxon>metagenomes</taxon>
        <taxon>ecological metagenomes</taxon>
    </lineage>
</organism>
<dbReference type="Pfam" id="PF00884">
    <property type="entry name" value="Sulfatase"/>
    <property type="match status" value="1"/>
</dbReference>
<dbReference type="Gene3D" id="3.40.720.10">
    <property type="entry name" value="Alkaline Phosphatase, subunit A"/>
    <property type="match status" value="1"/>
</dbReference>
<dbReference type="InterPro" id="IPR017850">
    <property type="entry name" value="Alkaline_phosphatase_core_sf"/>
</dbReference>
<dbReference type="InterPro" id="IPR000917">
    <property type="entry name" value="Sulfatase_N"/>
</dbReference>